<feature type="domain" description="RanBP2-type" evidence="5">
    <location>
        <begin position="181"/>
        <end position="204"/>
    </location>
</feature>
<sequence>MSGRLIIATKKSYNPWGIEQRARVARDEAAASDKHERKRAKESETSLDVSLALIRKRKKGEEAGEQFSLFPEESEKARGEREEEARKRERPQDKKSAKSARDAQVNKDGTPTVGDFALVTLPTSSRSKMPGFWNGGGEEERRRERTDREDPLNEFKGQGGRRPGAAAKPAPAKGGEPPPLGDWKCACGAVNFRRREVCFRCGAAEGGDERGGGRAEAAGETKDEKRDKKEKKEKKEKKSKASKEERFEEARRKAAKRQERERAKREKAVEESRSRSKWGPPLPP</sequence>
<feature type="region of interest" description="Disordered" evidence="4">
    <location>
        <begin position="203"/>
        <end position="284"/>
    </location>
</feature>
<comment type="caution">
    <text evidence="6">The sequence shown here is derived from an EMBL/GenBank/DDBJ whole genome shotgun (WGS) entry which is preliminary data.</text>
</comment>
<feature type="compositionally biased region" description="Basic residues" evidence="4">
    <location>
        <begin position="228"/>
        <end position="238"/>
    </location>
</feature>
<dbReference type="SUPFAM" id="SSF90209">
    <property type="entry name" value="Ran binding protein zinc finger-like"/>
    <property type="match status" value="1"/>
</dbReference>
<dbReference type="Proteomes" id="UP001165060">
    <property type="component" value="Unassembled WGS sequence"/>
</dbReference>
<proteinExistence type="predicted"/>
<evidence type="ECO:0000259" key="5">
    <source>
        <dbReference type="SMART" id="SM00547"/>
    </source>
</evidence>
<keyword evidence="2" id="KW-0863">Zinc-finger</keyword>
<dbReference type="Gene3D" id="4.10.1060.10">
    <property type="entry name" value="Zinc finger, RanBP2-type"/>
    <property type="match status" value="1"/>
</dbReference>
<evidence type="ECO:0000256" key="3">
    <source>
        <dbReference type="ARBA" id="ARBA00022833"/>
    </source>
</evidence>
<organism evidence="6 7">
    <name type="scientific">Tetraparma gracilis</name>
    <dbReference type="NCBI Taxonomy" id="2962635"/>
    <lineage>
        <taxon>Eukaryota</taxon>
        <taxon>Sar</taxon>
        <taxon>Stramenopiles</taxon>
        <taxon>Ochrophyta</taxon>
        <taxon>Bolidophyceae</taxon>
        <taxon>Parmales</taxon>
        <taxon>Triparmaceae</taxon>
        <taxon>Tetraparma</taxon>
    </lineage>
</organism>
<feature type="compositionally biased region" description="Basic and acidic residues" evidence="4">
    <location>
        <begin position="73"/>
        <end position="105"/>
    </location>
</feature>
<dbReference type="SMART" id="SM00547">
    <property type="entry name" value="ZnF_RBZ"/>
    <property type="match status" value="1"/>
</dbReference>
<dbReference type="InterPro" id="IPR036443">
    <property type="entry name" value="Znf_RanBP2_sf"/>
</dbReference>
<feature type="compositionally biased region" description="Basic and acidic residues" evidence="4">
    <location>
        <begin position="239"/>
        <end position="274"/>
    </location>
</feature>
<keyword evidence="7" id="KW-1185">Reference proteome</keyword>
<feature type="compositionally biased region" description="Basic and acidic residues" evidence="4">
    <location>
        <begin position="207"/>
        <end position="227"/>
    </location>
</feature>
<keyword evidence="3" id="KW-0862">Zinc</keyword>
<dbReference type="InterPro" id="IPR001876">
    <property type="entry name" value="Znf_RanBP2"/>
</dbReference>
<feature type="region of interest" description="Disordered" evidence="4">
    <location>
        <begin position="23"/>
        <end position="185"/>
    </location>
</feature>
<evidence type="ECO:0000256" key="2">
    <source>
        <dbReference type="ARBA" id="ARBA00022771"/>
    </source>
</evidence>
<feature type="compositionally biased region" description="Basic and acidic residues" evidence="4">
    <location>
        <begin position="23"/>
        <end position="44"/>
    </location>
</feature>
<feature type="compositionally biased region" description="Basic and acidic residues" evidence="4">
    <location>
        <begin position="138"/>
        <end position="153"/>
    </location>
</feature>
<keyword evidence="1" id="KW-0479">Metal-binding</keyword>
<dbReference type="EMBL" id="BRYB01004058">
    <property type="protein sequence ID" value="GMI25017.1"/>
    <property type="molecule type" value="Genomic_DNA"/>
</dbReference>
<reference evidence="6 7" key="1">
    <citation type="journal article" date="2023" name="Commun. Biol.">
        <title>Genome analysis of Parmales, the sister group of diatoms, reveals the evolutionary specialization of diatoms from phago-mixotrophs to photoautotrophs.</title>
        <authorList>
            <person name="Ban H."/>
            <person name="Sato S."/>
            <person name="Yoshikawa S."/>
            <person name="Yamada K."/>
            <person name="Nakamura Y."/>
            <person name="Ichinomiya M."/>
            <person name="Sato N."/>
            <person name="Blanc-Mathieu R."/>
            <person name="Endo H."/>
            <person name="Kuwata A."/>
            <person name="Ogata H."/>
        </authorList>
    </citation>
    <scope>NUCLEOTIDE SEQUENCE [LARGE SCALE GENOMIC DNA]</scope>
</reference>
<evidence type="ECO:0000256" key="1">
    <source>
        <dbReference type="ARBA" id="ARBA00022723"/>
    </source>
</evidence>
<evidence type="ECO:0000313" key="6">
    <source>
        <dbReference type="EMBL" id="GMI25017.1"/>
    </source>
</evidence>
<evidence type="ECO:0000313" key="7">
    <source>
        <dbReference type="Proteomes" id="UP001165060"/>
    </source>
</evidence>
<gene>
    <name evidence="6" type="ORF">TeGR_g6886</name>
</gene>
<accession>A0ABQ6MEU1</accession>
<protein>
    <recommendedName>
        <fullName evidence="5">RanBP2-type domain-containing protein</fullName>
    </recommendedName>
</protein>
<evidence type="ECO:0000256" key="4">
    <source>
        <dbReference type="SAM" id="MobiDB-lite"/>
    </source>
</evidence>
<feature type="compositionally biased region" description="Low complexity" evidence="4">
    <location>
        <begin position="163"/>
        <end position="175"/>
    </location>
</feature>
<name>A0ABQ6MEU1_9STRA</name>